<evidence type="ECO:0000256" key="3">
    <source>
        <dbReference type="ARBA" id="ARBA00022763"/>
    </source>
</evidence>
<dbReference type="GO" id="GO:0006281">
    <property type="term" value="P:DNA repair"/>
    <property type="evidence" value="ECO:0007669"/>
    <property type="project" value="UniProtKB-KW"/>
</dbReference>
<dbReference type="InterPro" id="IPR051536">
    <property type="entry name" value="UDG_Type-4/5"/>
</dbReference>
<dbReference type="GO" id="GO:0051539">
    <property type="term" value="F:4 iron, 4 sulfur cluster binding"/>
    <property type="evidence" value="ECO:0007669"/>
    <property type="project" value="UniProtKB-KW"/>
</dbReference>
<dbReference type="EMBL" id="NMUJ01000007">
    <property type="protein sequence ID" value="OYV03387.1"/>
    <property type="molecule type" value="Genomic_DNA"/>
</dbReference>
<keyword evidence="1" id="KW-0004">4Fe-4S</keyword>
<keyword evidence="2" id="KW-0479">Metal-binding</keyword>
<evidence type="ECO:0000256" key="7">
    <source>
        <dbReference type="ARBA" id="ARBA00023204"/>
    </source>
</evidence>
<dbReference type="InterPro" id="IPR005122">
    <property type="entry name" value="Uracil-DNA_glycosylase-like"/>
</dbReference>
<dbReference type="PANTHER" id="PTHR33693:SF1">
    <property type="entry name" value="TYPE-4 URACIL-DNA GLYCOSYLASE"/>
    <property type="match status" value="1"/>
</dbReference>
<dbReference type="SUPFAM" id="SSF52141">
    <property type="entry name" value="Uracil-DNA glycosylase-like"/>
    <property type="match status" value="1"/>
</dbReference>
<evidence type="ECO:0000313" key="10">
    <source>
        <dbReference type="Proteomes" id="UP000216312"/>
    </source>
</evidence>
<keyword evidence="3" id="KW-0227">DNA damage</keyword>
<keyword evidence="7" id="KW-0234">DNA repair</keyword>
<comment type="caution">
    <text evidence="9">The sequence shown here is derived from an EMBL/GenBank/DDBJ whole genome shotgun (WGS) entry which is preliminary data.</text>
</comment>
<organism evidence="9 10">
    <name type="scientific">candidate division WOR-3 bacterium 4484_18</name>
    <dbReference type="NCBI Taxonomy" id="2020626"/>
    <lineage>
        <taxon>Bacteria</taxon>
        <taxon>Bacteria division WOR-3</taxon>
    </lineage>
</organism>
<dbReference type="Proteomes" id="UP000216312">
    <property type="component" value="Unassembled WGS sequence"/>
</dbReference>
<name>A0A257LUR1_UNCW3</name>
<proteinExistence type="predicted"/>
<dbReference type="InterPro" id="IPR036895">
    <property type="entry name" value="Uracil-DNA_glycosylase-like_sf"/>
</dbReference>
<protein>
    <recommendedName>
        <fullName evidence="8">Uracil-DNA glycosylase-like domain-containing protein</fullName>
    </recommendedName>
</protein>
<accession>A0A257LUR1</accession>
<feature type="domain" description="Uracil-DNA glycosylase-like" evidence="8">
    <location>
        <begin position="4"/>
        <end position="102"/>
    </location>
</feature>
<dbReference type="PANTHER" id="PTHR33693">
    <property type="entry name" value="TYPE-5 URACIL-DNA GLYCOSYLASE"/>
    <property type="match status" value="1"/>
</dbReference>
<dbReference type="GO" id="GO:0046872">
    <property type="term" value="F:metal ion binding"/>
    <property type="evidence" value="ECO:0007669"/>
    <property type="project" value="UniProtKB-KW"/>
</dbReference>
<keyword evidence="5" id="KW-0408">Iron</keyword>
<evidence type="ECO:0000259" key="8">
    <source>
        <dbReference type="Pfam" id="PF03167"/>
    </source>
</evidence>
<dbReference type="Gene3D" id="3.40.470.10">
    <property type="entry name" value="Uracil-DNA glycosylase-like domain"/>
    <property type="match status" value="1"/>
</dbReference>
<evidence type="ECO:0000256" key="6">
    <source>
        <dbReference type="ARBA" id="ARBA00023014"/>
    </source>
</evidence>
<evidence type="ECO:0000256" key="1">
    <source>
        <dbReference type="ARBA" id="ARBA00022485"/>
    </source>
</evidence>
<evidence type="ECO:0000256" key="5">
    <source>
        <dbReference type="ARBA" id="ARBA00023004"/>
    </source>
</evidence>
<reference evidence="10" key="1">
    <citation type="submission" date="2017-07" db="EMBL/GenBank/DDBJ databases">
        <title>Novel pathways for hydrocarbon cycling and metabolic interdependencies in hydrothermal sediment communities.</title>
        <authorList>
            <person name="Dombrowski N."/>
            <person name="Seitz K."/>
            <person name="Teske A."/>
            <person name="Baker B."/>
        </authorList>
    </citation>
    <scope>NUCLEOTIDE SEQUENCE [LARGE SCALE GENOMIC DNA]</scope>
</reference>
<keyword evidence="4" id="KW-0378">Hydrolase</keyword>
<sequence length="116" mass="13576">MKSFYIANVLKCRPPGNRDPLPGEIIACKDYLIRQIEIIKPSIILTLGKFATSVILEKSRYEFSRLRGKICDWKGIKVLPTFHPAALLRHGGWKKEAWEHLKLLKRLYDEREERTN</sequence>
<evidence type="ECO:0000256" key="2">
    <source>
        <dbReference type="ARBA" id="ARBA00022723"/>
    </source>
</evidence>
<evidence type="ECO:0000313" key="9">
    <source>
        <dbReference type="EMBL" id="OYV03387.1"/>
    </source>
</evidence>
<gene>
    <name evidence="9" type="ORF">CGW93_01040</name>
</gene>
<dbReference type="Pfam" id="PF03167">
    <property type="entry name" value="UDG"/>
    <property type="match status" value="1"/>
</dbReference>
<evidence type="ECO:0000256" key="4">
    <source>
        <dbReference type="ARBA" id="ARBA00022801"/>
    </source>
</evidence>
<dbReference type="GO" id="GO:0097506">
    <property type="term" value="F:deaminated base DNA N-glycosylase activity"/>
    <property type="evidence" value="ECO:0007669"/>
    <property type="project" value="UniProtKB-ARBA"/>
</dbReference>
<dbReference type="CDD" id="cd10030">
    <property type="entry name" value="UDG-F4_TTUDGA_SPO1dp_like"/>
    <property type="match status" value="1"/>
</dbReference>
<dbReference type="AlphaFoldDB" id="A0A257LUR1"/>
<keyword evidence="6" id="KW-0411">Iron-sulfur</keyword>